<gene>
    <name evidence="2" type="ORF">CM240_1759</name>
</gene>
<dbReference type="AlphaFoldDB" id="W6S3M2"/>
<name>W6S3M2_9CLOT</name>
<dbReference type="OrthoDB" id="9769198at2"/>
<dbReference type="PANTHER" id="PTHR42685:SF18">
    <property type="entry name" value="DIGERANYLGERANYLGLYCEROPHOSPHOLIPID REDUCTASE"/>
    <property type="match status" value="1"/>
</dbReference>
<evidence type="ECO:0000313" key="2">
    <source>
        <dbReference type="EMBL" id="CDM68917.1"/>
    </source>
</evidence>
<dbReference type="STRING" id="1216932.CM240_1759"/>
<keyword evidence="3" id="KW-1185">Reference proteome</keyword>
<reference evidence="2 3" key="1">
    <citation type="submission" date="2013-11" db="EMBL/GenBank/DDBJ databases">
        <title>Complete genome sequence of Clostridum sp. M2/40.</title>
        <authorList>
            <person name="Wibberg D."/>
            <person name="Puehler A."/>
            <person name="Schlueter A."/>
        </authorList>
    </citation>
    <scope>NUCLEOTIDE SEQUENCE [LARGE SCALE GENOMIC DNA]</scope>
    <source>
        <strain evidence="3">M2/40</strain>
    </source>
</reference>
<dbReference type="EMBL" id="HG917868">
    <property type="protein sequence ID" value="CDM68917.1"/>
    <property type="molecule type" value="Genomic_DNA"/>
</dbReference>
<accession>W6S3M2</accession>
<proteinExistence type="predicted"/>
<dbReference type="PATRIC" id="fig|1216932.3.peg.1753"/>
<organism evidence="2 3">
    <name type="scientific">Clostridium bornimense</name>
    <dbReference type="NCBI Taxonomy" id="1216932"/>
    <lineage>
        <taxon>Bacteria</taxon>
        <taxon>Bacillati</taxon>
        <taxon>Bacillota</taxon>
        <taxon>Clostridia</taxon>
        <taxon>Eubacteriales</taxon>
        <taxon>Clostridiaceae</taxon>
        <taxon>Clostridium</taxon>
    </lineage>
</organism>
<dbReference type="KEGG" id="clt:CM240_1759"/>
<dbReference type="PRINTS" id="PR00368">
    <property type="entry name" value="FADPNR"/>
</dbReference>
<dbReference type="Gene3D" id="3.50.50.60">
    <property type="entry name" value="FAD/NAD(P)-binding domain"/>
    <property type="match status" value="1"/>
</dbReference>
<dbReference type="GO" id="GO:0016491">
    <property type="term" value="F:oxidoreductase activity"/>
    <property type="evidence" value="ECO:0007669"/>
    <property type="project" value="InterPro"/>
</dbReference>
<dbReference type="InterPro" id="IPR036188">
    <property type="entry name" value="FAD/NAD-bd_sf"/>
</dbReference>
<evidence type="ECO:0000313" key="3">
    <source>
        <dbReference type="Proteomes" id="UP000019426"/>
    </source>
</evidence>
<dbReference type="PANTHER" id="PTHR42685">
    <property type="entry name" value="GERANYLGERANYL DIPHOSPHATE REDUCTASE"/>
    <property type="match status" value="1"/>
</dbReference>
<protein>
    <submittedName>
        <fullName evidence="2">Pyridine nucleotide-disulfide oxidoreductase domain protein</fullName>
    </submittedName>
</protein>
<dbReference type="SUPFAM" id="SSF51905">
    <property type="entry name" value="FAD/NAD(P)-binding domain"/>
    <property type="match status" value="1"/>
</dbReference>
<dbReference type="InterPro" id="IPR023753">
    <property type="entry name" value="FAD/NAD-binding_dom"/>
</dbReference>
<dbReference type="HOGENOM" id="CLU_643577_0_0_9"/>
<dbReference type="PRINTS" id="PR00411">
    <property type="entry name" value="PNDRDTASEI"/>
</dbReference>
<sequence length="430" mass="48598">MKNIIDLIVIGAGPAGLMTAKRAAELGLKVTIIELKKDITHIKRACSAQFVTDEGYENETIKIEDNKIIFTKNRFYINYTGRLLNIINNYHHSPSGHKLHLSHPDHRPFAIKFDKGHLLADLWRDCEKLGVKLLLETVAYRGKDLGDHVRIDIRNHKKTSSILAKKLVIAEGANAKLTGLFGLNKGRVLHGTPFVFSCIIEGATGFEPQSWNQFYGSKYHPFAEVIIESAIEGNDAIELTIMGTRNLRPDVLFEKFIKDSPMKYHFTNAHVIERRGCSLKSYDSLQKPYIGNVLAIGDSAAHVEVIVQGALMCGYHAANAINDELIGINGFEKYTSWWNKSFNFNHTNPLEFVNLYSSLAMRPKYSDEELDYMFSLLEGTSICGNFSQFEVPKNIWKAILSHKDQIQSEKPALFEKIKNIDKLNQEGKLN</sequence>
<dbReference type="InterPro" id="IPR050407">
    <property type="entry name" value="Geranylgeranyl_reductase"/>
</dbReference>
<evidence type="ECO:0000259" key="1">
    <source>
        <dbReference type="Pfam" id="PF07992"/>
    </source>
</evidence>
<dbReference type="Proteomes" id="UP000019426">
    <property type="component" value="Chromosome M2/40_rep1"/>
</dbReference>
<feature type="domain" description="FAD/NAD(P)-binding" evidence="1">
    <location>
        <begin position="6"/>
        <end position="187"/>
    </location>
</feature>
<dbReference type="Pfam" id="PF07992">
    <property type="entry name" value="Pyr_redox_2"/>
    <property type="match status" value="1"/>
</dbReference>
<dbReference type="eggNOG" id="COG0644">
    <property type="taxonomic scope" value="Bacteria"/>
</dbReference>
<dbReference type="RefSeq" id="WP_044038425.1">
    <property type="nucleotide sequence ID" value="NZ_HG917868.1"/>
</dbReference>